<keyword evidence="4" id="KW-1185">Reference proteome</keyword>
<proteinExistence type="predicted"/>
<feature type="compositionally biased region" description="Polar residues" evidence="1">
    <location>
        <begin position="115"/>
        <end position="137"/>
    </location>
</feature>
<reference evidence="3" key="1">
    <citation type="journal article" date="2020" name="Fungal Divers.">
        <title>Resolving the Mortierellaceae phylogeny through synthesis of multi-gene phylogenetics and phylogenomics.</title>
        <authorList>
            <person name="Vandepol N."/>
            <person name="Liber J."/>
            <person name="Desiro A."/>
            <person name="Na H."/>
            <person name="Kennedy M."/>
            <person name="Barry K."/>
            <person name="Grigoriev I.V."/>
            <person name="Miller A.N."/>
            <person name="O'Donnell K."/>
            <person name="Stajich J.E."/>
            <person name="Bonito G."/>
        </authorList>
    </citation>
    <scope>NUCLEOTIDE SEQUENCE</scope>
    <source>
        <strain evidence="3">MES-2147</strain>
    </source>
</reference>
<protein>
    <recommendedName>
        <fullName evidence="2">LYR motif-containing protein Cup1-like N-terminal domain-containing protein</fullName>
    </recommendedName>
</protein>
<dbReference type="EMBL" id="JAAAHW010010204">
    <property type="protein sequence ID" value="KAF9929032.1"/>
    <property type="molecule type" value="Genomic_DNA"/>
</dbReference>
<dbReference type="Pfam" id="PF20263">
    <property type="entry name" value="LYRM2-like"/>
    <property type="match status" value="1"/>
</dbReference>
<dbReference type="Proteomes" id="UP000749646">
    <property type="component" value="Unassembled WGS sequence"/>
</dbReference>
<name>A0A9P6IJY9_9FUNG</name>
<feature type="domain" description="LYR motif-containing protein Cup1-like N-terminal" evidence="2">
    <location>
        <begin position="23"/>
        <end position="107"/>
    </location>
</feature>
<evidence type="ECO:0000313" key="3">
    <source>
        <dbReference type="EMBL" id="KAF9929032.1"/>
    </source>
</evidence>
<organism evidence="3 4">
    <name type="scientific">Modicella reniformis</name>
    <dbReference type="NCBI Taxonomy" id="1440133"/>
    <lineage>
        <taxon>Eukaryota</taxon>
        <taxon>Fungi</taxon>
        <taxon>Fungi incertae sedis</taxon>
        <taxon>Mucoromycota</taxon>
        <taxon>Mortierellomycotina</taxon>
        <taxon>Mortierellomycetes</taxon>
        <taxon>Mortierellales</taxon>
        <taxon>Mortierellaceae</taxon>
        <taxon>Modicella</taxon>
    </lineage>
</organism>
<evidence type="ECO:0000259" key="2">
    <source>
        <dbReference type="Pfam" id="PF20263"/>
    </source>
</evidence>
<evidence type="ECO:0000313" key="4">
    <source>
        <dbReference type="Proteomes" id="UP000749646"/>
    </source>
</evidence>
<dbReference type="OrthoDB" id="198652at2759"/>
<dbReference type="InterPro" id="IPR046896">
    <property type="entry name" value="Cup1-like_N"/>
</dbReference>
<sequence>MPTYAPVPSSFTTLSHRGQALFLYRHILREGSKFFDERTSQWVRSRAQEAFRKNRTQAADNKIQKSLSDARKALRLLERANQMDFKAVMRLLRLTYGILGQERRKLLQPFVDSTRSRTMSSERLSEAISNSGSNASQAAPKEGTSLVSQPVSTTTPQLHISTDHLASTLSQATKSPKPLHYEYQRSVPPILSAPLASLIRSVTGKSVEPTLPEPLFKPLHGKREANLRWRFLTKQMGKVTPPLPSEIRQEVEWKSRVGLHKLGKEDTTNDIIEYPANWDEWEQRILQTIKAWNRRGTGLKERRWESGWIHPTIGGKPARPNTLTPRLYRRMWQHLLDDVPVLDVQLVTPKSESVNEEKATIEDSSPSTPVTPPLKLVFSVSKSAQSYQARSTTSLRQRARVNNFDQIGISEDASLLVVKGRKKGQRDHS</sequence>
<dbReference type="AlphaFoldDB" id="A0A9P6IJY9"/>
<evidence type="ECO:0000256" key="1">
    <source>
        <dbReference type="SAM" id="MobiDB-lite"/>
    </source>
</evidence>
<comment type="caution">
    <text evidence="3">The sequence shown here is derived from an EMBL/GenBank/DDBJ whole genome shotgun (WGS) entry which is preliminary data.</text>
</comment>
<gene>
    <name evidence="3" type="ORF">BGZ65_005968</name>
</gene>
<feature type="region of interest" description="Disordered" evidence="1">
    <location>
        <begin position="115"/>
        <end position="152"/>
    </location>
</feature>
<dbReference type="CDD" id="cd20273">
    <property type="entry name" value="Complex1_LYR_unchar"/>
    <property type="match status" value="1"/>
</dbReference>
<accession>A0A9P6IJY9</accession>